<evidence type="ECO:0000313" key="3">
    <source>
        <dbReference type="Proteomes" id="UP000240283"/>
    </source>
</evidence>
<evidence type="ECO:0000313" key="2">
    <source>
        <dbReference type="EMBL" id="AUG88367.1"/>
    </source>
</evidence>
<gene>
    <name evidence="2" type="ORF">VPR_003</name>
</gene>
<sequence length="130" mass="14688">MLDAFIANISVKVNTILLRVTGLEDRVKALEELEASKSRTNESCKPPKPKVDPSPGNWATNRVSSVRTDYERGYVQWNASEDKHLVESYESGVPIELLAEEHGRSLNAMCCRLIKLGYDESEVKKCLYTR</sequence>
<protein>
    <submittedName>
        <fullName evidence="2">Uncharacterized protein</fullName>
    </submittedName>
</protein>
<keyword evidence="3" id="KW-1185">Reference proteome</keyword>
<evidence type="ECO:0000256" key="1">
    <source>
        <dbReference type="SAM" id="MobiDB-lite"/>
    </source>
</evidence>
<proteinExistence type="predicted"/>
<dbReference type="Proteomes" id="UP000240283">
    <property type="component" value="Segment"/>
</dbReference>
<organism evidence="2 3">
    <name type="scientific">Vibrio phage Vp_R1</name>
    <dbReference type="NCBI Taxonomy" id="2059867"/>
    <lineage>
        <taxon>Viruses</taxon>
        <taxon>Duplodnaviria</taxon>
        <taxon>Heunggongvirae</taxon>
        <taxon>Uroviricota</taxon>
        <taxon>Caudoviricetes</taxon>
        <taxon>Grimontviridae</taxon>
        <taxon>Dalianvirus</taxon>
        <taxon>Dalianvirus R1</taxon>
    </lineage>
</organism>
<reference evidence="2 3" key="1">
    <citation type="submission" date="2017-12" db="EMBL/GenBank/DDBJ databases">
        <title>Genomic analysis of a novel phage Vp_R1 lytic to Vibrio parahaemolyticus.</title>
        <authorList>
            <person name="Ren H."/>
            <person name="Li Z."/>
        </authorList>
    </citation>
    <scope>NUCLEOTIDE SEQUENCE [LARGE SCALE GENOMIC DNA]</scope>
</reference>
<feature type="region of interest" description="Disordered" evidence="1">
    <location>
        <begin position="35"/>
        <end position="61"/>
    </location>
</feature>
<dbReference type="EMBL" id="MG603697">
    <property type="protein sequence ID" value="AUG88367.1"/>
    <property type="molecule type" value="Genomic_DNA"/>
</dbReference>
<accession>A0A2H5BPW0</accession>
<name>A0A2H5BPW0_9CAUD</name>